<dbReference type="EMBL" id="LN829119">
    <property type="protein sequence ID" value="CPR19141.1"/>
    <property type="molecule type" value="Genomic_DNA"/>
</dbReference>
<organism evidence="2 3">
    <name type="scientific">Candidatus Filomicrobium marinum</name>
    <dbReference type="NCBI Taxonomy" id="1608628"/>
    <lineage>
        <taxon>Bacteria</taxon>
        <taxon>Pseudomonadati</taxon>
        <taxon>Pseudomonadota</taxon>
        <taxon>Alphaproteobacteria</taxon>
        <taxon>Hyphomicrobiales</taxon>
        <taxon>Hyphomicrobiaceae</taxon>
        <taxon>Filomicrobium</taxon>
    </lineage>
</organism>
<sequence length="91" mass="10576">MTKEFGRAAAGVVTKAERDQRIAARPKPRAELHLTPNGWEATEVRRQIDQESERRIRHIDERLKTARDNFKNGHSRALSRGRAKQDFDRGR</sequence>
<reference evidence="3" key="1">
    <citation type="submission" date="2015-02" db="EMBL/GenBank/DDBJ databases">
        <authorList>
            <person name="Chooi Y.-H."/>
        </authorList>
    </citation>
    <scope>NUCLEOTIDE SEQUENCE [LARGE SCALE GENOMIC DNA]</scope>
    <source>
        <strain evidence="3">strain Y</strain>
    </source>
</reference>
<dbReference type="KEGG" id="fiy:BN1229_v1_2026"/>
<dbReference type="OrthoDB" id="8451423at2"/>
<dbReference type="Proteomes" id="UP000033187">
    <property type="component" value="Chromosome 1"/>
</dbReference>
<feature type="region of interest" description="Disordered" evidence="1">
    <location>
        <begin position="66"/>
        <end position="91"/>
    </location>
</feature>
<name>A0A0D6JF39_9HYPH</name>
<evidence type="ECO:0000313" key="3">
    <source>
        <dbReference type="Proteomes" id="UP000033187"/>
    </source>
</evidence>
<keyword evidence="3" id="KW-1185">Reference proteome</keyword>
<gene>
    <name evidence="2" type="ORF">YBN1229_v1_2026</name>
</gene>
<dbReference type="RefSeq" id="WP_046478094.1">
    <property type="nucleotide sequence ID" value="NZ_LN829118.1"/>
</dbReference>
<proteinExistence type="predicted"/>
<dbReference type="AlphaFoldDB" id="A0A0D6JF39"/>
<dbReference type="KEGG" id="fil:BN1229_v1_2023"/>
<feature type="compositionally biased region" description="Basic and acidic residues" evidence="1">
    <location>
        <begin position="15"/>
        <end position="27"/>
    </location>
</feature>
<protein>
    <submittedName>
        <fullName evidence="2">Uncharacterized protein</fullName>
    </submittedName>
</protein>
<feature type="compositionally biased region" description="Basic residues" evidence="1">
    <location>
        <begin position="73"/>
        <end position="82"/>
    </location>
</feature>
<accession>A0A0D6JF39</accession>
<evidence type="ECO:0000313" key="2">
    <source>
        <dbReference type="EMBL" id="CPR19141.1"/>
    </source>
</evidence>
<evidence type="ECO:0000256" key="1">
    <source>
        <dbReference type="SAM" id="MobiDB-lite"/>
    </source>
</evidence>
<feature type="region of interest" description="Disordered" evidence="1">
    <location>
        <begin position="1"/>
        <end position="27"/>
    </location>
</feature>